<dbReference type="GO" id="GO:0070403">
    <property type="term" value="F:NAD+ binding"/>
    <property type="evidence" value="ECO:0007669"/>
    <property type="project" value="InterPro"/>
</dbReference>
<dbReference type="PANTHER" id="PTHR48075:SF5">
    <property type="entry name" value="3-HYDROXYBUTYRYL-COA DEHYDROGENASE"/>
    <property type="match status" value="1"/>
</dbReference>
<gene>
    <name evidence="5" type="ORF">H3221_20390</name>
</gene>
<dbReference type="Pfam" id="PF02737">
    <property type="entry name" value="3HCDH_N"/>
    <property type="match status" value="1"/>
</dbReference>
<accession>A0A931D880</accession>
<dbReference type="InterPro" id="IPR006108">
    <property type="entry name" value="3HC_DH_C"/>
</dbReference>
<dbReference type="InterPro" id="IPR036291">
    <property type="entry name" value="NAD(P)-bd_dom_sf"/>
</dbReference>
<dbReference type="Gene3D" id="1.10.1040.50">
    <property type="match status" value="1"/>
</dbReference>
<name>A0A931D880_9PSED</name>
<dbReference type="SUPFAM" id="SSF48179">
    <property type="entry name" value="6-phosphogluconate dehydrogenase C-terminal domain-like"/>
    <property type="match status" value="2"/>
</dbReference>
<dbReference type="PANTHER" id="PTHR48075">
    <property type="entry name" value="3-HYDROXYACYL-COA DEHYDROGENASE FAMILY PROTEIN"/>
    <property type="match status" value="1"/>
</dbReference>
<proteinExistence type="predicted"/>
<dbReference type="InterPro" id="IPR008927">
    <property type="entry name" value="6-PGluconate_DH-like_C_sf"/>
</dbReference>
<dbReference type="PROSITE" id="PS51257">
    <property type="entry name" value="PROKAR_LIPOPROTEIN"/>
    <property type="match status" value="1"/>
</dbReference>
<evidence type="ECO:0000313" key="5">
    <source>
        <dbReference type="EMBL" id="MBG0837480.1"/>
    </source>
</evidence>
<evidence type="ECO:0000256" key="1">
    <source>
        <dbReference type="ARBA" id="ARBA00023002"/>
    </source>
</evidence>
<dbReference type="Pfam" id="PF00725">
    <property type="entry name" value="3HCDH"/>
    <property type="match status" value="2"/>
</dbReference>
<dbReference type="NCBIfam" id="NF006124">
    <property type="entry name" value="PRK08268.1"/>
    <property type="match status" value="1"/>
</dbReference>
<evidence type="ECO:0000259" key="4">
    <source>
        <dbReference type="Pfam" id="PF02737"/>
    </source>
</evidence>
<dbReference type="Gene3D" id="3.40.50.720">
    <property type="entry name" value="NAD(P)-binding Rossmann-like Domain"/>
    <property type="match status" value="1"/>
</dbReference>
<dbReference type="FunFam" id="3.40.50.720:FF:000009">
    <property type="entry name" value="Fatty oxidation complex, alpha subunit"/>
    <property type="match status" value="1"/>
</dbReference>
<dbReference type="AlphaFoldDB" id="A0A931D880"/>
<feature type="domain" description="3-hydroxyacyl-CoA dehydrogenase C-terminal" evidence="3">
    <location>
        <begin position="187"/>
        <end position="284"/>
    </location>
</feature>
<sequence length="516" mass="55234">MNSIEKVGIVGAGAMGRGIAQVAALAGCSVQLFDAREGAADEACQAIAEQVTRLVEKGRLDARQATQALERLTAVKQLDALADRHLVIEAIVEDLGAKQALLRDLEQRVGADTLLASNTSSLSITALAAVCRDPGRIAGLHFFNPVPLMRLVEVVDGLATRADVAPRLVALVQRLGHQAVRARDTPGFIVNHAGRAYATEALRILAEDVASPALIDAVLRQAAGFAMGPFELLDLIGLDVSLPVMESVYRQYYEEPRYRPHPLLRQMLAAGHLGRKSGQGFHAYPAGARQAPRVTQPVPAVADMPPVWMSADDATGQQRLLALLQRLGARVEQAERPSAQALCLLAPLGDDASQAAAQRQLDPRRVVAIDTLCDLDHQRCLMPTPLTAPDYLNAAHALCARDGVSVAVIRDSTGFIVQRTLASVVNLACDLAQQGIADVLDIDTAVRMGLGYPQGPLAWGDALGAARLLQILQRLHTLSGDPRYRPSPWLRRRASLGLSLRQSEASVPDVISVPET</sequence>
<evidence type="ECO:0000259" key="3">
    <source>
        <dbReference type="Pfam" id="PF00725"/>
    </source>
</evidence>
<evidence type="ECO:0000313" key="6">
    <source>
        <dbReference type="Proteomes" id="UP000596932"/>
    </source>
</evidence>
<keyword evidence="6" id="KW-1185">Reference proteome</keyword>
<evidence type="ECO:0000256" key="2">
    <source>
        <dbReference type="ARBA" id="ARBA00023027"/>
    </source>
</evidence>
<dbReference type="InterPro" id="IPR006176">
    <property type="entry name" value="3-OHacyl-CoA_DH_NAD-bd"/>
</dbReference>
<organism evidence="5 6">
    <name type="scientific">Pseudomonas chaetocerotis</name>
    <dbReference type="NCBI Taxonomy" id="2758695"/>
    <lineage>
        <taxon>Bacteria</taxon>
        <taxon>Pseudomonadati</taxon>
        <taxon>Pseudomonadota</taxon>
        <taxon>Gammaproteobacteria</taxon>
        <taxon>Pseudomonadales</taxon>
        <taxon>Pseudomonadaceae</taxon>
        <taxon>Pseudomonas</taxon>
    </lineage>
</organism>
<feature type="domain" description="3-hydroxyacyl-CoA dehydrogenase C-terminal" evidence="3">
    <location>
        <begin position="414"/>
        <end position="503"/>
    </location>
</feature>
<protein>
    <submittedName>
        <fullName evidence="5">3-hydroxyacyl-CoA dehydrogenase</fullName>
    </submittedName>
</protein>
<keyword evidence="2" id="KW-0520">NAD</keyword>
<keyword evidence="1" id="KW-0560">Oxidoreductase</keyword>
<dbReference type="RefSeq" id="WP_196476507.1">
    <property type="nucleotide sequence ID" value="NZ_JACFYX020000009.1"/>
</dbReference>
<comment type="caution">
    <text evidence="5">The sequence shown here is derived from an EMBL/GenBank/DDBJ whole genome shotgun (WGS) entry which is preliminary data.</text>
</comment>
<dbReference type="Proteomes" id="UP000596932">
    <property type="component" value="Unassembled WGS sequence"/>
</dbReference>
<dbReference type="GO" id="GO:0016616">
    <property type="term" value="F:oxidoreductase activity, acting on the CH-OH group of donors, NAD or NADP as acceptor"/>
    <property type="evidence" value="ECO:0007669"/>
    <property type="project" value="InterPro"/>
</dbReference>
<dbReference type="GO" id="GO:0006631">
    <property type="term" value="P:fatty acid metabolic process"/>
    <property type="evidence" value="ECO:0007669"/>
    <property type="project" value="InterPro"/>
</dbReference>
<dbReference type="EMBL" id="JACFYX010000022">
    <property type="protein sequence ID" value="MBG0837480.1"/>
    <property type="molecule type" value="Genomic_DNA"/>
</dbReference>
<feature type="domain" description="3-hydroxyacyl-CoA dehydrogenase NAD binding" evidence="4">
    <location>
        <begin position="6"/>
        <end position="184"/>
    </location>
</feature>
<reference evidence="5" key="1">
    <citation type="submission" date="2020-07" db="EMBL/GenBank/DDBJ databases">
        <title>Pseudomonas chaetoceroseae sp. nov., a new member of the Pseudomonas oleovorans group isolated from a culture of Chaetoceros calcitrans.</title>
        <authorList>
            <person name="Girard L."/>
            <person name="Lood C."/>
            <person name="De Mot R."/>
            <person name="Baudart J."/>
        </authorList>
    </citation>
    <scope>NUCLEOTIDE SEQUENCE</scope>
    <source>
        <strain evidence="5">536</strain>
    </source>
</reference>
<dbReference type="SUPFAM" id="SSF51735">
    <property type="entry name" value="NAD(P)-binding Rossmann-fold domains"/>
    <property type="match status" value="1"/>
</dbReference>